<proteinExistence type="predicted"/>
<dbReference type="Proteomes" id="UP000013827">
    <property type="component" value="Unassembled WGS sequence"/>
</dbReference>
<protein>
    <submittedName>
        <fullName evidence="2">Uncharacterized protein</fullName>
    </submittedName>
</protein>
<sequence>MPGTAVVSVVSGRRDHRAVTLNRSAAGGQLNAKQLSSHISNAGCADALLTLFAAHSASLDHIHAANLWNKLGKQRVERRHEGQLEQLVQRTLDLIPSCRARELANVSHSVAKLTAQRRRRRTPPGALAEGP</sequence>
<dbReference type="RefSeq" id="XP_005760182.1">
    <property type="nucleotide sequence ID" value="XM_005760125.1"/>
</dbReference>
<reference evidence="2" key="2">
    <citation type="submission" date="2024-10" db="UniProtKB">
        <authorList>
            <consortium name="EnsemblProtists"/>
        </authorList>
    </citation>
    <scope>IDENTIFICATION</scope>
</reference>
<accession>A0A0D3I918</accession>
<organism evidence="2 3">
    <name type="scientific">Emiliania huxleyi (strain CCMP1516)</name>
    <dbReference type="NCBI Taxonomy" id="280463"/>
    <lineage>
        <taxon>Eukaryota</taxon>
        <taxon>Haptista</taxon>
        <taxon>Haptophyta</taxon>
        <taxon>Prymnesiophyceae</taxon>
        <taxon>Isochrysidales</taxon>
        <taxon>Noelaerhabdaceae</taxon>
        <taxon>Emiliania</taxon>
    </lineage>
</organism>
<reference evidence="3" key="1">
    <citation type="journal article" date="2013" name="Nature">
        <title>Pan genome of the phytoplankton Emiliania underpins its global distribution.</title>
        <authorList>
            <person name="Read B.A."/>
            <person name="Kegel J."/>
            <person name="Klute M.J."/>
            <person name="Kuo A."/>
            <person name="Lefebvre S.C."/>
            <person name="Maumus F."/>
            <person name="Mayer C."/>
            <person name="Miller J."/>
            <person name="Monier A."/>
            <person name="Salamov A."/>
            <person name="Young J."/>
            <person name="Aguilar M."/>
            <person name="Claverie J.M."/>
            <person name="Frickenhaus S."/>
            <person name="Gonzalez K."/>
            <person name="Herman E.K."/>
            <person name="Lin Y.C."/>
            <person name="Napier J."/>
            <person name="Ogata H."/>
            <person name="Sarno A.F."/>
            <person name="Shmutz J."/>
            <person name="Schroeder D."/>
            <person name="de Vargas C."/>
            <person name="Verret F."/>
            <person name="von Dassow P."/>
            <person name="Valentin K."/>
            <person name="Van de Peer Y."/>
            <person name="Wheeler G."/>
            <person name="Dacks J.B."/>
            <person name="Delwiche C.F."/>
            <person name="Dyhrman S.T."/>
            <person name="Glockner G."/>
            <person name="John U."/>
            <person name="Richards T."/>
            <person name="Worden A.Z."/>
            <person name="Zhang X."/>
            <person name="Grigoriev I.V."/>
            <person name="Allen A.E."/>
            <person name="Bidle K."/>
            <person name="Borodovsky M."/>
            <person name="Bowler C."/>
            <person name="Brownlee C."/>
            <person name="Cock J.M."/>
            <person name="Elias M."/>
            <person name="Gladyshev V.N."/>
            <person name="Groth M."/>
            <person name="Guda C."/>
            <person name="Hadaegh A."/>
            <person name="Iglesias-Rodriguez M.D."/>
            <person name="Jenkins J."/>
            <person name="Jones B.M."/>
            <person name="Lawson T."/>
            <person name="Leese F."/>
            <person name="Lindquist E."/>
            <person name="Lobanov A."/>
            <person name="Lomsadze A."/>
            <person name="Malik S.B."/>
            <person name="Marsh M.E."/>
            <person name="Mackinder L."/>
            <person name="Mock T."/>
            <person name="Mueller-Roeber B."/>
            <person name="Pagarete A."/>
            <person name="Parker M."/>
            <person name="Probert I."/>
            <person name="Quesneville H."/>
            <person name="Raines C."/>
            <person name="Rensing S.A."/>
            <person name="Riano-Pachon D.M."/>
            <person name="Richier S."/>
            <person name="Rokitta S."/>
            <person name="Shiraiwa Y."/>
            <person name="Soanes D.M."/>
            <person name="van der Giezen M."/>
            <person name="Wahlund T.M."/>
            <person name="Williams B."/>
            <person name="Wilson W."/>
            <person name="Wolfe G."/>
            <person name="Wurch L.L."/>
        </authorList>
    </citation>
    <scope>NUCLEOTIDE SEQUENCE</scope>
</reference>
<dbReference type="PaxDb" id="2903-EOD07753"/>
<dbReference type="KEGG" id="ehx:EMIHUDRAFT_218314"/>
<dbReference type="HOGENOM" id="CLU_1931508_0_0_1"/>
<dbReference type="GeneID" id="17253884"/>
<evidence type="ECO:0000313" key="2">
    <source>
        <dbReference type="EnsemblProtists" id="EOD07753"/>
    </source>
</evidence>
<evidence type="ECO:0000313" key="3">
    <source>
        <dbReference type="Proteomes" id="UP000013827"/>
    </source>
</evidence>
<name>A0A0D3I918_EMIH1</name>
<keyword evidence="3" id="KW-1185">Reference proteome</keyword>
<dbReference type="AlphaFoldDB" id="A0A0D3I918"/>
<evidence type="ECO:0000256" key="1">
    <source>
        <dbReference type="SAM" id="MobiDB-lite"/>
    </source>
</evidence>
<feature type="region of interest" description="Disordered" evidence="1">
    <location>
        <begin position="112"/>
        <end position="131"/>
    </location>
</feature>
<dbReference type="EnsemblProtists" id="EOD07753">
    <property type="protein sequence ID" value="EOD07753"/>
    <property type="gene ID" value="EMIHUDRAFT_218314"/>
</dbReference>